<dbReference type="GO" id="GO:0005829">
    <property type="term" value="C:cytosol"/>
    <property type="evidence" value="ECO:0007669"/>
    <property type="project" value="TreeGrafter"/>
</dbReference>
<dbReference type="GO" id="GO:0010608">
    <property type="term" value="P:post-transcriptional regulation of gene expression"/>
    <property type="evidence" value="ECO:0007669"/>
    <property type="project" value="InterPro"/>
</dbReference>
<dbReference type="InterPro" id="IPR023529">
    <property type="entry name" value="ProQ"/>
</dbReference>
<keyword evidence="1" id="KW-0963">Cytoplasm</keyword>
<feature type="domain" description="ProQ/FinO" evidence="5">
    <location>
        <begin position="57"/>
        <end position="164"/>
    </location>
</feature>
<proteinExistence type="predicted"/>
<evidence type="ECO:0000256" key="2">
    <source>
        <dbReference type="ARBA" id="ARBA00022884"/>
    </source>
</evidence>
<evidence type="ECO:0000259" key="5">
    <source>
        <dbReference type="SMART" id="SM00945"/>
    </source>
</evidence>
<dbReference type="InterPro" id="IPR036442">
    <property type="entry name" value="ProQ/FinO_sf"/>
</dbReference>
<dbReference type="SUPFAM" id="SSF48657">
    <property type="entry name" value="FinO-like"/>
    <property type="match status" value="1"/>
</dbReference>
<organism evidence="6">
    <name type="scientific">Salmonella virchow</name>
    <dbReference type="NCBI Taxonomy" id="48409"/>
    <lineage>
        <taxon>Bacteria</taxon>
        <taxon>Pseudomonadati</taxon>
        <taxon>Pseudomonadota</taxon>
        <taxon>Gammaproteobacteria</taxon>
        <taxon>Enterobacterales</taxon>
        <taxon>Enterobacteriaceae</taxon>
        <taxon>Salmonella</taxon>
    </lineage>
</organism>
<evidence type="ECO:0000256" key="4">
    <source>
        <dbReference type="SAM" id="MobiDB-lite"/>
    </source>
</evidence>
<dbReference type="Pfam" id="PF04352">
    <property type="entry name" value="ProQ"/>
    <property type="match status" value="1"/>
</dbReference>
<gene>
    <name evidence="6" type="ORF">B0F00_05865</name>
</gene>
<evidence type="ECO:0000313" key="6">
    <source>
        <dbReference type="EMBL" id="ECT8538347.1"/>
    </source>
</evidence>
<dbReference type="SMART" id="SM00945">
    <property type="entry name" value="ProQ"/>
    <property type="match status" value="1"/>
</dbReference>
<protein>
    <submittedName>
        <fullName evidence="6">ProQ/FINO family protein</fullName>
    </submittedName>
</protein>
<dbReference type="AlphaFoldDB" id="A0A5I5HPB5"/>
<dbReference type="EMBL" id="AAKOCB010000003">
    <property type="protein sequence ID" value="ECT8538347.1"/>
    <property type="molecule type" value="Genomic_DNA"/>
</dbReference>
<dbReference type="GO" id="GO:0034057">
    <property type="term" value="F:RNA strand-exchange activity"/>
    <property type="evidence" value="ECO:0007669"/>
    <property type="project" value="InterPro"/>
</dbReference>
<reference evidence="6" key="1">
    <citation type="submission" date="2018-07" db="EMBL/GenBank/DDBJ databases">
        <authorList>
            <consortium name="PulseNet: The National Subtyping Network for Foodborne Disease Surveillance"/>
            <person name="Tarr C.L."/>
            <person name="Trees E."/>
            <person name="Katz L.S."/>
            <person name="Carleton-Romer H.A."/>
            <person name="Stroika S."/>
            <person name="Kucerova Z."/>
            <person name="Roache K.F."/>
            <person name="Sabol A.L."/>
            <person name="Besser J."/>
            <person name="Gerner-Smidt P."/>
        </authorList>
    </citation>
    <scope>NUCLEOTIDE SEQUENCE</scope>
    <source>
        <strain evidence="6">PNUSAS007903</strain>
    </source>
</reference>
<keyword evidence="3" id="KW-0143">Chaperone</keyword>
<dbReference type="Gene3D" id="1.10.1710.10">
    <property type="entry name" value="ProQ/FinO domain"/>
    <property type="match status" value="1"/>
</dbReference>
<dbReference type="PANTHER" id="PTHR38106">
    <property type="entry name" value="RNA CHAPERONE PROQ"/>
    <property type="match status" value="1"/>
</dbReference>
<dbReference type="InterPro" id="IPR016103">
    <property type="entry name" value="ProQ/FinO"/>
</dbReference>
<name>A0A5I5HPB5_SALVI</name>
<dbReference type="PANTHER" id="PTHR38106:SF1">
    <property type="entry name" value="RNA CHAPERONE PROQ"/>
    <property type="match status" value="1"/>
</dbReference>
<evidence type="ECO:0000256" key="3">
    <source>
        <dbReference type="ARBA" id="ARBA00023186"/>
    </source>
</evidence>
<feature type="region of interest" description="Disordered" evidence="4">
    <location>
        <begin position="1"/>
        <end position="28"/>
    </location>
</feature>
<comment type="caution">
    <text evidence="6">The sequence shown here is derived from an EMBL/GenBank/DDBJ whole genome shotgun (WGS) entry which is preliminary data.</text>
</comment>
<accession>A0A5I5HPB5</accession>
<keyword evidence="2" id="KW-0694">RNA-binding</keyword>
<dbReference type="GO" id="GO:0033592">
    <property type="term" value="F:RNA strand annealing activity"/>
    <property type="evidence" value="ECO:0007669"/>
    <property type="project" value="InterPro"/>
</dbReference>
<sequence length="164" mass="18434">MSTLTISRKPKGLCRKPLQAQQKEPESDISINARHYKPNELNRSKRLTGRKTKAAKARDRKMMRLIKFWPELFSIDEPKPLKIGVLADLQNSIDTRGIEFGAGSLKAALMGYTRRYQYQKALSAGGLRYGINGTPCGEVSVEQQQNALDALKKKRMEGRKDGQG</sequence>
<evidence type="ECO:0000256" key="1">
    <source>
        <dbReference type="ARBA" id="ARBA00022490"/>
    </source>
</evidence>